<accession>A0A0P9DN54</accession>
<comment type="caution">
    <text evidence="3">The sequence shown here is derived from an EMBL/GenBank/DDBJ whole genome shotgun (WGS) entry which is preliminary data.</text>
</comment>
<dbReference type="GO" id="GO:0004497">
    <property type="term" value="F:monooxygenase activity"/>
    <property type="evidence" value="ECO:0007669"/>
    <property type="project" value="TreeGrafter"/>
</dbReference>
<dbReference type="PRINTS" id="PR00368">
    <property type="entry name" value="FADPNR"/>
</dbReference>
<feature type="compositionally biased region" description="Polar residues" evidence="2">
    <location>
        <begin position="376"/>
        <end position="387"/>
    </location>
</feature>
<dbReference type="PRINTS" id="PR00469">
    <property type="entry name" value="PNDRDTASEII"/>
</dbReference>
<sequence>MQRIVGKATQHVDTVVIGGGQAGLAAGYELARQGRDFVILDAHDHVGDSWRTRWDSLRLFTPASLNGLPGMPFPAGREHFPTRDEMADYLEAYAARFALPVQLGVRVDELTRDDRYLVAAGARRLAANHVVVATGAYATPRLPIFADQLDPAIAQLHSVDYRNPGQLRAGRVLVVGVGNSGAEIALELAATHQTWLAGCDTGHFPNLFALGALTYQVGRLAFQGLKRLTIDTWLGRSIIRNARAFRGGHPLARVQPKHLLAAGVQRVARVVGVSGGQPALADGRVLEVANVVWATGFVRDYRWMQLPVFDTNGDPLHHRGVVQREPGLNFIGLPFQSSLLSDRVAGVGADAKYIVEQIARRDRAAGPAYSGRLTGNRHTTSEAQVSS</sequence>
<evidence type="ECO:0000256" key="1">
    <source>
        <dbReference type="ARBA" id="ARBA00023002"/>
    </source>
</evidence>
<dbReference type="PATRIC" id="fig|186479.3.peg.10700"/>
<reference evidence="3 4" key="1">
    <citation type="submission" date="2015-09" db="EMBL/GenBank/DDBJ databases">
        <title>Draft genome sequence of Kouleothrix aurantiaca JCM 19913.</title>
        <authorList>
            <person name="Hemp J."/>
        </authorList>
    </citation>
    <scope>NUCLEOTIDE SEQUENCE [LARGE SCALE GENOMIC DNA]</scope>
    <source>
        <strain evidence="3 4">COM-B</strain>
    </source>
</reference>
<keyword evidence="4" id="KW-1185">Reference proteome</keyword>
<evidence type="ECO:0000313" key="4">
    <source>
        <dbReference type="Proteomes" id="UP000050509"/>
    </source>
</evidence>
<name>A0A0P9DN54_9CHLR</name>
<feature type="region of interest" description="Disordered" evidence="2">
    <location>
        <begin position="366"/>
        <end position="387"/>
    </location>
</feature>
<dbReference type="InterPro" id="IPR050982">
    <property type="entry name" value="Auxin_biosynth/cation_transpt"/>
</dbReference>
<dbReference type="EMBL" id="LJCR01000009">
    <property type="protein sequence ID" value="KPV54890.1"/>
    <property type="molecule type" value="Genomic_DNA"/>
</dbReference>
<evidence type="ECO:0008006" key="5">
    <source>
        <dbReference type="Google" id="ProtNLM"/>
    </source>
</evidence>
<gene>
    <name evidence="3" type="ORF">SE17_00995</name>
</gene>
<evidence type="ECO:0000256" key="2">
    <source>
        <dbReference type="SAM" id="MobiDB-lite"/>
    </source>
</evidence>
<dbReference type="Pfam" id="PF13738">
    <property type="entry name" value="Pyr_redox_3"/>
    <property type="match status" value="1"/>
</dbReference>
<dbReference type="PANTHER" id="PTHR43539:SF78">
    <property type="entry name" value="FLAVIN-CONTAINING MONOOXYGENASE"/>
    <property type="match status" value="1"/>
</dbReference>
<dbReference type="Proteomes" id="UP000050509">
    <property type="component" value="Unassembled WGS sequence"/>
</dbReference>
<dbReference type="GO" id="GO:0050660">
    <property type="term" value="F:flavin adenine dinucleotide binding"/>
    <property type="evidence" value="ECO:0007669"/>
    <property type="project" value="TreeGrafter"/>
</dbReference>
<organism evidence="3 4">
    <name type="scientific">Kouleothrix aurantiaca</name>
    <dbReference type="NCBI Taxonomy" id="186479"/>
    <lineage>
        <taxon>Bacteria</taxon>
        <taxon>Bacillati</taxon>
        <taxon>Chloroflexota</taxon>
        <taxon>Chloroflexia</taxon>
        <taxon>Chloroflexales</taxon>
        <taxon>Roseiflexineae</taxon>
        <taxon>Roseiflexaceae</taxon>
        <taxon>Kouleothrix</taxon>
    </lineage>
</organism>
<dbReference type="InterPro" id="IPR036188">
    <property type="entry name" value="FAD/NAD-bd_sf"/>
</dbReference>
<dbReference type="PANTHER" id="PTHR43539">
    <property type="entry name" value="FLAVIN-BINDING MONOOXYGENASE-LIKE PROTEIN (AFU_ORTHOLOGUE AFUA_4G09220)"/>
    <property type="match status" value="1"/>
</dbReference>
<dbReference type="AlphaFoldDB" id="A0A0P9DN54"/>
<dbReference type="SUPFAM" id="SSF51905">
    <property type="entry name" value="FAD/NAD(P)-binding domain"/>
    <property type="match status" value="2"/>
</dbReference>
<keyword evidence="1" id="KW-0560">Oxidoreductase</keyword>
<dbReference type="Gene3D" id="3.50.50.60">
    <property type="entry name" value="FAD/NAD(P)-binding domain"/>
    <property type="match status" value="1"/>
</dbReference>
<proteinExistence type="predicted"/>
<protein>
    <recommendedName>
        <fullName evidence="5">Portal protein</fullName>
    </recommendedName>
</protein>
<evidence type="ECO:0000313" key="3">
    <source>
        <dbReference type="EMBL" id="KPV54890.1"/>
    </source>
</evidence>